<dbReference type="Proteomes" id="UP000266615">
    <property type="component" value="Unassembled WGS sequence"/>
</dbReference>
<dbReference type="InterPro" id="IPR050535">
    <property type="entry name" value="DNA_Repair-Maintenance_Comp"/>
</dbReference>
<dbReference type="InterPro" id="IPR029052">
    <property type="entry name" value="Metallo-depent_PP-like"/>
</dbReference>
<dbReference type="SUPFAM" id="SSF56300">
    <property type="entry name" value="Metallo-dependent phosphatases"/>
    <property type="match status" value="1"/>
</dbReference>
<dbReference type="OrthoDB" id="9773856at2"/>
<dbReference type="GO" id="GO:0006310">
    <property type="term" value="P:DNA recombination"/>
    <property type="evidence" value="ECO:0007669"/>
    <property type="project" value="UniProtKB-KW"/>
</dbReference>
<keyword evidence="7" id="KW-0233">DNA recombination</keyword>
<dbReference type="CDD" id="cd00840">
    <property type="entry name" value="MPP_Mre11_N"/>
    <property type="match status" value="1"/>
</dbReference>
<comment type="function">
    <text evidence="7">SbcCD cleaves DNA hairpin structures. These structures can inhibit DNA replication and are intermediates in certain DNA recombination reactions. The complex acts as a 3'-&gt;5' double strand exonuclease that can open hairpins. It also has a 5' single-strand endonuclease activity.</text>
</comment>
<evidence type="ECO:0000256" key="4">
    <source>
        <dbReference type="ARBA" id="ARBA00022722"/>
    </source>
</evidence>
<dbReference type="InterPro" id="IPR004593">
    <property type="entry name" value="SbcD"/>
</dbReference>
<evidence type="ECO:0000259" key="9">
    <source>
        <dbReference type="Pfam" id="PF12320"/>
    </source>
</evidence>
<keyword evidence="6 7" id="KW-0269">Exonuclease</keyword>
<evidence type="ECO:0000256" key="1">
    <source>
        <dbReference type="ARBA" id="ARBA00010555"/>
    </source>
</evidence>
<keyword evidence="4 7" id="KW-0540">Nuclease</keyword>
<comment type="similarity">
    <text evidence="1 7">Belongs to the SbcD family.</text>
</comment>
<dbReference type="GO" id="GO:0006260">
    <property type="term" value="P:DNA replication"/>
    <property type="evidence" value="ECO:0007669"/>
    <property type="project" value="UniProtKB-KW"/>
</dbReference>
<reference evidence="10 11" key="1">
    <citation type="submission" date="2018-09" db="EMBL/GenBank/DDBJ databases">
        <title>Nesterenkonia natronophila sp. nov., an alkaliphilic actinobacteriume isolated from a soda lake, and emended description of the genus Nesterenkonia.</title>
        <authorList>
            <person name="Menes R.J."/>
            <person name="Iriarte A."/>
        </authorList>
    </citation>
    <scope>NUCLEOTIDE SEQUENCE [LARGE SCALE GENOMIC DNA]</scope>
    <source>
        <strain evidence="10 11">M8</strain>
    </source>
</reference>
<evidence type="ECO:0000313" key="10">
    <source>
        <dbReference type="EMBL" id="RJN31027.1"/>
    </source>
</evidence>
<evidence type="ECO:0000256" key="2">
    <source>
        <dbReference type="ARBA" id="ARBA00011322"/>
    </source>
</evidence>
<dbReference type="NCBIfam" id="TIGR00619">
    <property type="entry name" value="sbcd"/>
    <property type="match status" value="1"/>
</dbReference>
<keyword evidence="7" id="KW-0255">Endonuclease</keyword>
<protein>
    <recommendedName>
        <fullName evidence="3 7">Nuclease SbcCD subunit D</fullName>
    </recommendedName>
</protein>
<dbReference type="InterPro" id="IPR041796">
    <property type="entry name" value="Mre11_N"/>
</dbReference>
<name>A0A3A4F6Y2_9MICC</name>
<dbReference type="Pfam" id="PF12320">
    <property type="entry name" value="SbcD_C"/>
    <property type="match status" value="1"/>
</dbReference>
<keyword evidence="11" id="KW-1185">Reference proteome</keyword>
<accession>A0A3A4F6Y2</accession>
<dbReference type="AlphaFoldDB" id="A0A3A4F6Y2"/>
<dbReference type="RefSeq" id="WP_119903093.1">
    <property type="nucleotide sequence ID" value="NZ_QYZP01000003.1"/>
</dbReference>
<proteinExistence type="inferred from homology"/>
<keyword evidence="5 7" id="KW-0378">Hydrolase</keyword>
<evidence type="ECO:0000256" key="6">
    <source>
        <dbReference type="ARBA" id="ARBA00022839"/>
    </source>
</evidence>
<organism evidence="10 11">
    <name type="scientific">Nesterenkonia natronophila</name>
    <dbReference type="NCBI Taxonomy" id="2174932"/>
    <lineage>
        <taxon>Bacteria</taxon>
        <taxon>Bacillati</taxon>
        <taxon>Actinomycetota</taxon>
        <taxon>Actinomycetes</taxon>
        <taxon>Micrococcales</taxon>
        <taxon>Micrococcaceae</taxon>
        <taxon>Nesterenkonia</taxon>
    </lineage>
</organism>
<evidence type="ECO:0000256" key="7">
    <source>
        <dbReference type="RuleBase" id="RU363069"/>
    </source>
</evidence>
<dbReference type="Pfam" id="PF00149">
    <property type="entry name" value="Metallophos"/>
    <property type="match status" value="1"/>
</dbReference>
<sequence length="407" mass="45107">MKLLHTSDWHLGRGFHGADLRETQLEMMRTVCSAVTEHQVDLVLVSGDVFDRALPPEWAVRELGACLREIREAGALVVMTSGNHDSAVRLGFNRELVAHSGVHIRSGLEDAWTPVEIMANDERLLVYGVPYLEPQVYAKELGLDRAHHSAVMAEVVSRIHADAAARTDHHDDVSPRVIVMAHVFADRGQASESERSIGAPAVPEHTLEHHQDSAGGLAVVPLEVFAGFDYVALGHLHGRQRLSDRVRYSGSPIRYSFSEEQQHKGAWLVDTAALHDAADAVTALDWRLGRDVVRLQGSMEEMLAPERVQRLQEAFVQVTLTDDERPARAYHRLCQAYPHLMQYRFAGAGLTRAENSFSQQMHKAQSDLEVVTGFLEHVRDRAVTQEELAEVASALDAVRAAEAGEQA</sequence>
<dbReference type="GO" id="GO:0008408">
    <property type="term" value="F:3'-5' exonuclease activity"/>
    <property type="evidence" value="ECO:0007669"/>
    <property type="project" value="InterPro"/>
</dbReference>
<keyword evidence="7" id="KW-0235">DNA replication</keyword>
<feature type="domain" description="Nuclease SbcCD subunit D C-terminal" evidence="9">
    <location>
        <begin position="290"/>
        <end position="377"/>
    </location>
</feature>
<evidence type="ECO:0000256" key="3">
    <source>
        <dbReference type="ARBA" id="ARBA00013365"/>
    </source>
</evidence>
<dbReference type="InterPro" id="IPR004843">
    <property type="entry name" value="Calcineurin-like_PHP"/>
</dbReference>
<dbReference type="InterPro" id="IPR026843">
    <property type="entry name" value="SbcD_C"/>
</dbReference>
<evidence type="ECO:0000313" key="11">
    <source>
        <dbReference type="Proteomes" id="UP000266615"/>
    </source>
</evidence>
<dbReference type="PANTHER" id="PTHR30337:SF0">
    <property type="entry name" value="NUCLEASE SBCCD SUBUNIT D"/>
    <property type="match status" value="1"/>
</dbReference>
<evidence type="ECO:0000259" key="8">
    <source>
        <dbReference type="Pfam" id="PF00149"/>
    </source>
</evidence>
<gene>
    <name evidence="7" type="primary">sbcD</name>
    <name evidence="10" type="ORF">D3250_09115</name>
</gene>
<feature type="domain" description="Calcineurin-like phosphoesterase" evidence="8">
    <location>
        <begin position="1"/>
        <end position="238"/>
    </location>
</feature>
<dbReference type="PANTHER" id="PTHR30337">
    <property type="entry name" value="COMPONENT OF ATP-DEPENDENT DSDNA EXONUCLEASE"/>
    <property type="match status" value="1"/>
</dbReference>
<comment type="caution">
    <text evidence="10">The sequence shown here is derived from an EMBL/GenBank/DDBJ whole genome shotgun (WGS) entry which is preliminary data.</text>
</comment>
<dbReference type="EMBL" id="QYZP01000003">
    <property type="protein sequence ID" value="RJN31027.1"/>
    <property type="molecule type" value="Genomic_DNA"/>
</dbReference>
<comment type="subunit">
    <text evidence="2 7">Heterodimer of SbcC and SbcD.</text>
</comment>
<dbReference type="Gene3D" id="3.60.21.10">
    <property type="match status" value="1"/>
</dbReference>
<dbReference type="GO" id="GO:0004519">
    <property type="term" value="F:endonuclease activity"/>
    <property type="evidence" value="ECO:0007669"/>
    <property type="project" value="UniProtKB-KW"/>
</dbReference>
<evidence type="ECO:0000256" key="5">
    <source>
        <dbReference type="ARBA" id="ARBA00022801"/>
    </source>
</evidence>